<dbReference type="GO" id="GO:0009279">
    <property type="term" value="C:cell outer membrane"/>
    <property type="evidence" value="ECO:0007669"/>
    <property type="project" value="UniProtKB-SubCell"/>
</dbReference>
<sequence>MSNLRFSIFLLLTICLFSNVSGQIRIGGIVRDAVTRESLIGAHLILNNGSVVGVTDNNGFFTLQVSIGSHSLQASYIGYKTKKAPLFVSSDTILHIFLSPDTNLEEVVVKAGMITSSNTHRISGELIDNLPVISGKPDVGKALHLMPGISGTHEASSTLIVRGGGPGENLYMLDGIPLTYVHHLGGFSSVFNPEILNDVTVYKGGFPSRFGGKLSSVIDITQREGNKNSYKGSLDIGVTDASFSFEGPLIKDEAGFIISGRKTMFDPLLIWFTNNTNYGNVFYYGFHDINVKATWDVSPSQKLTWFIYHGDDYLVNRSGRKGSASGVNYRHRNVWGNWLTALRWQHLINSSTFFNSSLSYSRYRIQSQSKSESLHDNSKFERLNQSALDHYLFQNWIRNDLFPWWKMRLGLDVSIYRHSRFYADKMMEQEAIQAYEPIAYIENDISVSDKIEISPGFRYVLYNSTGYRKYSYEPRLSVGYFVTEKQRIGFDYSRVRQFNHHIQSATGGFNNELWLPSDDLLPPSRSDQWSLGWTGLVFDGDLDFGISLYHKRLYNLISFRDGYETPLNNPDLNKFVNVGGKGTVEGLEFFLNRNRGVFTGSLNYTLSDANRIFPDVNDGIAYNYEFNAKHSVSLFLNVSMSDRWSINGLWTFHSGLPYTPVIGRHTILDPNMEFGELPFEEEALVYGKRNSNRMSSYHRMDVSLVNRGYTRWNHLKREWRFGIYNLYNRHNPAYYRYARYFDNPGYQGTDDYMPFNLYSVSYFSIIPSVSYKVYFGERGNGRKSADGGFFKRFKRWFFYEVD</sequence>
<dbReference type="SUPFAM" id="SSF56935">
    <property type="entry name" value="Porins"/>
    <property type="match status" value="1"/>
</dbReference>
<dbReference type="STRING" id="889453.SAMN03080601_00407"/>
<evidence type="ECO:0000256" key="5">
    <source>
        <dbReference type="ARBA" id="ARBA00023136"/>
    </source>
</evidence>
<reference evidence="9 10" key="1">
    <citation type="submission" date="2017-02" db="EMBL/GenBank/DDBJ databases">
        <authorList>
            <person name="Peterson S.W."/>
        </authorList>
    </citation>
    <scope>NUCLEOTIDE SEQUENCE [LARGE SCALE GENOMIC DNA]</scope>
    <source>
        <strain evidence="9 10">DSM 24412</strain>
    </source>
</reference>
<dbReference type="PROSITE" id="PS52016">
    <property type="entry name" value="TONB_DEPENDENT_REC_3"/>
    <property type="match status" value="1"/>
</dbReference>
<comment type="subcellular location">
    <subcellularLocation>
        <location evidence="1 7">Cell outer membrane</location>
        <topology evidence="1 7">Multi-pass membrane protein</topology>
    </subcellularLocation>
</comment>
<protein>
    <submittedName>
        <fullName evidence="9">Outer membrane receptor for ferrienterochelin and colicins</fullName>
    </submittedName>
</protein>
<dbReference type="AlphaFoldDB" id="A0A1T5AXM0"/>
<keyword evidence="5 7" id="KW-0472">Membrane</keyword>
<keyword evidence="3 7" id="KW-1134">Transmembrane beta strand</keyword>
<dbReference type="InterPro" id="IPR039426">
    <property type="entry name" value="TonB-dep_rcpt-like"/>
</dbReference>
<comment type="similarity">
    <text evidence="7">Belongs to the TonB-dependent receptor family.</text>
</comment>
<keyword evidence="9" id="KW-0675">Receptor</keyword>
<dbReference type="Gene3D" id="2.170.130.10">
    <property type="entry name" value="TonB-dependent receptor, plug domain"/>
    <property type="match status" value="1"/>
</dbReference>
<evidence type="ECO:0000256" key="6">
    <source>
        <dbReference type="ARBA" id="ARBA00023237"/>
    </source>
</evidence>
<evidence type="ECO:0000256" key="2">
    <source>
        <dbReference type="ARBA" id="ARBA00022448"/>
    </source>
</evidence>
<gene>
    <name evidence="9" type="ORF">SAMN03080601_00407</name>
</gene>
<accession>A0A1T5AXM0</accession>
<name>A0A1T5AXM0_9BACT</name>
<evidence type="ECO:0000256" key="1">
    <source>
        <dbReference type="ARBA" id="ARBA00004571"/>
    </source>
</evidence>
<dbReference type="Gene3D" id="2.40.170.20">
    <property type="entry name" value="TonB-dependent receptor, beta-barrel domain"/>
    <property type="match status" value="1"/>
</dbReference>
<feature type="domain" description="TonB-dependent receptor plug" evidence="8">
    <location>
        <begin position="135"/>
        <end position="212"/>
    </location>
</feature>
<evidence type="ECO:0000259" key="8">
    <source>
        <dbReference type="Pfam" id="PF07715"/>
    </source>
</evidence>
<dbReference type="InterPro" id="IPR037066">
    <property type="entry name" value="Plug_dom_sf"/>
</dbReference>
<keyword evidence="2 7" id="KW-0813">Transport</keyword>
<evidence type="ECO:0000256" key="3">
    <source>
        <dbReference type="ARBA" id="ARBA00022452"/>
    </source>
</evidence>
<dbReference type="EMBL" id="FUYV01000001">
    <property type="protein sequence ID" value="SKB39383.1"/>
    <property type="molecule type" value="Genomic_DNA"/>
</dbReference>
<keyword evidence="10" id="KW-1185">Reference proteome</keyword>
<dbReference type="Proteomes" id="UP000191055">
    <property type="component" value="Unassembled WGS sequence"/>
</dbReference>
<proteinExistence type="inferred from homology"/>
<keyword evidence="4 7" id="KW-0812">Transmembrane</keyword>
<evidence type="ECO:0000313" key="9">
    <source>
        <dbReference type="EMBL" id="SKB39383.1"/>
    </source>
</evidence>
<evidence type="ECO:0000256" key="4">
    <source>
        <dbReference type="ARBA" id="ARBA00022692"/>
    </source>
</evidence>
<dbReference type="InterPro" id="IPR036942">
    <property type="entry name" value="Beta-barrel_TonB_sf"/>
</dbReference>
<dbReference type="Gene3D" id="2.60.40.1120">
    <property type="entry name" value="Carboxypeptidase-like, regulatory domain"/>
    <property type="match status" value="1"/>
</dbReference>
<dbReference type="InterPro" id="IPR012910">
    <property type="entry name" value="Plug_dom"/>
</dbReference>
<keyword evidence="6 7" id="KW-0998">Cell outer membrane</keyword>
<organism evidence="9 10">
    <name type="scientific">Alkalitalea saponilacus</name>
    <dbReference type="NCBI Taxonomy" id="889453"/>
    <lineage>
        <taxon>Bacteria</taxon>
        <taxon>Pseudomonadati</taxon>
        <taxon>Bacteroidota</taxon>
        <taxon>Bacteroidia</taxon>
        <taxon>Marinilabiliales</taxon>
        <taxon>Marinilabiliaceae</taxon>
        <taxon>Alkalitalea</taxon>
    </lineage>
</organism>
<dbReference type="Pfam" id="PF13715">
    <property type="entry name" value="CarbopepD_reg_2"/>
    <property type="match status" value="1"/>
</dbReference>
<evidence type="ECO:0000313" key="10">
    <source>
        <dbReference type="Proteomes" id="UP000191055"/>
    </source>
</evidence>
<dbReference type="SUPFAM" id="SSF49464">
    <property type="entry name" value="Carboxypeptidase regulatory domain-like"/>
    <property type="match status" value="1"/>
</dbReference>
<evidence type="ECO:0000256" key="7">
    <source>
        <dbReference type="PROSITE-ProRule" id="PRU01360"/>
    </source>
</evidence>
<dbReference type="InterPro" id="IPR008969">
    <property type="entry name" value="CarboxyPept-like_regulatory"/>
</dbReference>
<dbReference type="Pfam" id="PF07715">
    <property type="entry name" value="Plug"/>
    <property type="match status" value="1"/>
</dbReference>